<organism evidence="1 2">
    <name type="scientific">Candidatus Falkowbacteria bacterium CG1_02_37_44</name>
    <dbReference type="NCBI Taxonomy" id="1805146"/>
    <lineage>
        <taxon>Bacteria</taxon>
        <taxon>Candidatus Falkowiibacteriota</taxon>
    </lineage>
</organism>
<dbReference type="EMBL" id="MNUU01000077">
    <property type="protein sequence ID" value="OIO06482.1"/>
    <property type="molecule type" value="Genomic_DNA"/>
</dbReference>
<sequence>MSKKCILFSGAVGCSKTPTATYLSQQFDLPILSNDSIRTEILEDFGKPNENEYMKRRDSRLNMILGSGKSFILDVSIDREYERIMKLLKKYKYRHIIISFDLSKKLLIKLYKIKGYKESLKRVDSLILDHGNFIKKYNKVVNLHINDDNFTDRLNISFNKVKSFIK</sequence>
<proteinExistence type="predicted"/>
<evidence type="ECO:0000313" key="2">
    <source>
        <dbReference type="Proteomes" id="UP000183192"/>
    </source>
</evidence>
<accession>A0A1J4T3W1</accession>
<comment type="caution">
    <text evidence="1">The sequence shown here is derived from an EMBL/GenBank/DDBJ whole genome shotgun (WGS) entry which is preliminary data.</text>
</comment>
<dbReference type="Proteomes" id="UP000183192">
    <property type="component" value="Unassembled WGS sequence"/>
</dbReference>
<name>A0A1J4T3W1_9BACT</name>
<dbReference type="Gene3D" id="3.40.50.300">
    <property type="entry name" value="P-loop containing nucleotide triphosphate hydrolases"/>
    <property type="match status" value="1"/>
</dbReference>
<reference evidence="1 2" key="1">
    <citation type="journal article" date="2016" name="Environ. Microbiol.">
        <title>Genomic resolution of a cold subsurface aquifer community provides metabolic insights for novel microbes adapted to high CO concentrations.</title>
        <authorList>
            <person name="Probst A.J."/>
            <person name="Castelle C.J."/>
            <person name="Singh A."/>
            <person name="Brown C.T."/>
            <person name="Anantharaman K."/>
            <person name="Sharon I."/>
            <person name="Hug L.A."/>
            <person name="Burstein D."/>
            <person name="Emerson J.B."/>
            <person name="Thomas B.C."/>
            <person name="Banfield J.F."/>
        </authorList>
    </citation>
    <scope>NUCLEOTIDE SEQUENCE [LARGE SCALE GENOMIC DNA]</scope>
    <source>
        <strain evidence="1">CG1_02_37_44</strain>
    </source>
</reference>
<evidence type="ECO:0008006" key="3">
    <source>
        <dbReference type="Google" id="ProtNLM"/>
    </source>
</evidence>
<evidence type="ECO:0000313" key="1">
    <source>
        <dbReference type="EMBL" id="OIO06482.1"/>
    </source>
</evidence>
<dbReference type="InterPro" id="IPR027417">
    <property type="entry name" value="P-loop_NTPase"/>
</dbReference>
<dbReference type="SUPFAM" id="SSF52540">
    <property type="entry name" value="P-loop containing nucleoside triphosphate hydrolases"/>
    <property type="match status" value="1"/>
</dbReference>
<dbReference type="AlphaFoldDB" id="A0A1J4T3W1"/>
<dbReference type="STRING" id="1805146.AUJ27_04035"/>
<protein>
    <recommendedName>
        <fullName evidence="3">Shikimate kinase</fullName>
    </recommendedName>
</protein>
<gene>
    <name evidence="1" type="ORF">AUJ27_04035</name>
</gene>